<evidence type="ECO:0000256" key="1">
    <source>
        <dbReference type="ARBA" id="ARBA00039658"/>
    </source>
</evidence>
<proteinExistence type="predicted"/>
<dbReference type="SUPFAM" id="SSF53098">
    <property type="entry name" value="Ribonuclease H-like"/>
    <property type="match status" value="1"/>
</dbReference>
<dbReference type="Pfam" id="PF17921">
    <property type="entry name" value="Integrase_H2C2"/>
    <property type="match status" value="1"/>
</dbReference>
<dbReference type="InterPro" id="IPR036397">
    <property type="entry name" value="RNaseH_sf"/>
</dbReference>
<reference evidence="3" key="1">
    <citation type="submission" date="2016-05" db="EMBL/GenBank/DDBJ databases">
        <authorList>
            <person name="Lavstsen T."/>
            <person name="Jespersen J.S."/>
        </authorList>
    </citation>
    <scope>NUCLEOTIDE SEQUENCE</scope>
    <source>
        <tissue evidence="3">Brain</tissue>
    </source>
</reference>
<accession>A0A1A8JI38</accession>
<dbReference type="Gene3D" id="1.10.340.70">
    <property type="match status" value="1"/>
</dbReference>
<gene>
    <name evidence="3" type="primary">BX927253.1</name>
</gene>
<dbReference type="Gene3D" id="3.30.420.10">
    <property type="entry name" value="Ribonuclease H-like superfamily/Ribonuclease H"/>
    <property type="match status" value="1"/>
</dbReference>
<name>A0A1A8JI38_NOTKU</name>
<dbReference type="EMBL" id="HAED01022852">
    <property type="protein sequence ID" value="SBR09628.1"/>
    <property type="molecule type" value="Transcribed_RNA"/>
</dbReference>
<dbReference type="GO" id="GO:0015074">
    <property type="term" value="P:DNA integration"/>
    <property type="evidence" value="ECO:0007669"/>
    <property type="project" value="InterPro"/>
</dbReference>
<dbReference type="GO" id="GO:0003676">
    <property type="term" value="F:nucleic acid binding"/>
    <property type="evidence" value="ECO:0007669"/>
    <property type="project" value="InterPro"/>
</dbReference>
<dbReference type="AlphaFoldDB" id="A0A1A8JI38"/>
<dbReference type="Pfam" id="PF00665">
    <property type="entry name" value="rve"/>
    <property type="match status" value="1"/>
</dbReference>
<organism evidence="3">
    <name type="scientific">Nothobranchius kuhntae</name>
    <name type="common">Beira killifish</name>
    <dbReference type="NCBI Taxonomy" id="321403"/>
    <lineage>
        <taxon>Eukaryota</taxon>
        <taxon>Metazoa</taxon>
        <taxon>Chordata</taxon>
        <taxon>Craniata</taxon>
        <taxon>Vertebrata</taxon>
        <taxon>Euteleostomi</taxon>
        <taxon>Actinopterygii</taxon>
        <taxon>Neopterygii</taxon>
        <taxon>Teleostei</taxon>
        <taxon>Neoteleostei</taxon>
        <taxon>Acanthomorphata</taxon>
        <taxon>Ovalentaria</taxon>
        <taxon>Atherinomorphae</taxon>
        <taxon>Cyprinodontiformes</taxon>
        <taxon>Nothobranchiidae</taxon>
        <taxon>Nothobranchius</taxon>
    </lineage>
</organism>
<dbReference type="InterPro" id="IPR041588">
    <property type="entry name" value="Integrase_H2C2"/>
</dbReference>
<dbReference type="InterPro" id="IPR001584">
    <property type="entry name" value="Integrase_cat-core"/>
</dbReference>
<feature type="domain" description="Integrase catalytic" evidence="2">
    <location>
        <begin position="81"/>
        <end position="239"/>
    </location>
</feature>
<protein>
    <recommendedName>
        <fullName evidence="1">Gypsy retrotransposon integrase-like protein 1</fullName>
    </recommendedName>
</protein>
<dbReference type="InterPro" id="IPR050951">
    <property type="entry name" value="Retrovirus_Pol_polyprotein"/>
</dbReference>
<dbReference type="PANTHER" id="PTHR37984">
    <property type="entry name" value="PROTEIN CBG26694"/>
    <property type="match status" value="1"/>
</dbReference>
<sequence length="433" mass="49319">MDPKTSEVCVQVVCPAGKCLHVWKKYHHAAAHAGAERTLSRIRQFFYWPGMDQEVSQFQQGCVACSLQSRAQPKAPLHPFMATYPLEVIGLDLLTLGRATDKVQNILVMTDQFTRYAWAVPTQDQTAETTARAMWLNVIRVFGCPARFHSDQGANFESSLVQQLCQLYGVSKSRTTSYHPAGNGAVERMNQTLLNMLRSLEAERQRRWPEYLPELLAAYNNTVHSSTGYAPSFLMFGRHLGQPVDLSLGVSRKPRSCELQGWVKDHQQKLSFDYKLARRNLGRAADRSKQNYDRHANAFPLVLGERVWVRDRNRKGQGKLHPGWDPEPYVVLEQFGDTEVVYKIRSEKGGNEKMMHRNSLKPCIGTMEYTEQTEVPTKTEATSQAPYYFFMNPVENPPEPAVNLPDPPMSPRRSTRQNFGLPPAPFYARWGLR</sequence>
<reference evidence="3" key="2">
    <citation type="submission" date="2016-06" db="EMBL/GenBank/DDBJ databases">
        <title>The genome of a short-lived fish provides insights into sex chromosome evolution and the genetic control of aging.</title>
        <authorList>
            <person name="Reichwald K."/>
            <person name="Felder M."/>
            <person name="Petzold A."/>
            <person name="Koch P."/>
            <person name="Groth M."/>
            <person name="Platzer M."/>
        </authorList>
    </citation>
    <scope>NUCLEOTIDE SEQUENCE</scope>
    <source>
        <tissue evidence="3">Brain</tissue>
    </source>
</reference>
<dbReference type="FunFam" id="3.30.420.10:FF:000032">
    <property type="entry name" value="Retrovirus-related Pol polyprotein from transposon 297-like Protein"/>
    <property type="match status" value="1"/>
</dbReference>
<evidence type="ECO:0000259" key="2">
    <source>
        <dbReference type="PROSITE" id="PS50994"/>
    </source>
</evidence>
<dbReference type="PROSITE" id="PS50994">
    <property type="entry name" value="INTEGRASE"/>
    <property type="match status" value="1"/>
</dbReference>
<dbReference type="InterPro" id="IPR012337">
    <property type="entry name" value="RNaseH-like_sf"/>
</dbReference>
<dbReference type="PANTHER" id="PTHR37984:SF15">
    <property type="entry name" value="INTEGRASE CATALYTIC DOMAIN-CONTAINING PROTEIN"/>
    <property type="match status" value="1"/>
</dbReference>
<evidence type="ECO:0000313" key="3">
    <source>
        <dbReference type="EMBL" id="SBR09628.1"/>
    </source>
</evidence>